<dbReference type="KEGG" id="aagg:ETAA8_46700"/>
<proteinExistence type="predicted"/>
<reference evidence="1 2" key="1">
    <citation type="submission" date="2019-02" db="EMBL/GenBank/DDBJ databases">
        <title>Deep-cultivation of Planctomycetes and their phenomic and genomic characterization uncovers novel biology.</title>
        <authorList>
            <person name="Wiegand S."/>
            <person name="Jogler M."/>
            <person name="Boedeker C."/>
            <person name="Pinto D."/>
            <person name="Vollmers J."/>
            <person name="Rivas-Marin E."/>
            <person name="Kohn T."/>
            <person name="Peeters S.H."/>
            <person name="Heuer A."/>
            <person name="Rast P."/>
            <person name="Oberbeckmann S."/>
            <person name="Bunk B."/>
            <person name="Jeske O."/>
            <person name="Meyerdierks A."/>
            <person name="Storesund J.E."/>
            <person name="Kallscheuer N."/>
            <person name="Luecker S."/>
            <person name="Lage O.M."/>
            <person name="Pohl T."/>
            <person name="Merkel B.J."/>
            <person name="Hornburger P."/>
            <person name="Mueller R.-W."/>
            <person name="Bruemmer F."/>
            <person name="Labrenz M."/>
            <person name="Spormann A.M."/>
            <person name="Op den Camp H."/>
            <person name="Overmann J."/>
            <person name="Amann R."/>
            <person name="Jetten M.S.M."/>
            <person name="Mascher T."/>
            <person name="Medema M.H."/>
            <person name="Devos D.P."/>
            <person name="Kaster A.-K."/>
            <person name="Ovreas L."/>
            <person name="Rohde M."/>
            <person name="Galperin M.Y."/>
            <person name="Jogler C."/>
        </authorList>
    </citation>
    <scope>NUCLEOTIDE SEQUENCE [LARGE SCALE GENOMIC DNA]</scope>
    <source>
        <strain evidence="1 2">ETA_A8</strain>
    </source>
</reference>
<dbReference type="RefSeq" id="WP_145093539.1">
    <property type="nucleotide sequence ID" value="NZ_CP036274.1"/>
</dbReference>
<protein>
    <submittedName>
        <fullName evidence="1">Uncharacterized protein</fullName>
    </submittedName>
</protein>
<organism evidence="1 2">
    <name type="scientific">Anatilimnocola aggregata</name>
    <dbReference type="NCBI Taxonomy" id="2528021"/>
    <lineage>
        <taxon>Bacteria</taxon>
        <taxon>Pseudomonadati</taxon>
        <taxon>Planctomycetota</taxon>
        <taxon>Planctomycetia</taxon>
        <taxon>Pirellulales</taxon>
        <taxon>Pirellulaceae</taxon>
        <taxon>Anatilimnocola</taxon>
    </lineage>
</organism>
<dbReference type="OrthoDB" id="8907997at2"/>
<evidence type="ECO:0000313" key="1">
    <source>
        <dbReference type="EMBL" id="QDU29556.1"/>
    </source>
</evidence>
<name>A0A517YH40_9BACT</name>
<keyword evidence="2" id="KW-1185">Reference proteome</keyword>
<gene>
    <name evidence="1" type="ORF">ETAA8_46700</name>
</gene>
<dbReference type="AlphaFoldDB" id="A0A517YH40"/>
<dbReference type="EMBL" id="CP036274">
    <property type="protein sequence ID" value="QDU29556.1"/>
    <property type="molecule type" value="Genomic_DNA"/>
</dbReference>
<sequence length="197" mass="22757">MDAKRELYKDGLPEYAFIRQALSASVSQALEADYDLIALGGHEQAIAHRIAVYLEPRFIGYHVDCEYNREKHKAKSRRAEEDSDKPRTMRPDIIVHVRDTSRNVLGVEMKANANRDSADDLHKLRDLKAEKTYLYKGAAFIRIHNALEEMSDGCLRATIQWYDVTNDLITEQEQHRAELVFAGRRAEVTSIVERRRK</sequence>
<accession>A0A517YH40</accession>
<evidence type="ECO:0000313" key="2">
    <source>
        <dbReference type="Proteomes" id="UP000315017"/>
    </source>
</evidence>
<dbReference type="Proteomes" id="UP000315017">
    <property type="component" value="Chromosome"/>
</dbReference>